<dbReference type="AlphaFoldDB" id="A0A258HRV8"/>
<proteinExistence type="predicted"/>
<accession>A0A258HRV8</accession>
<evidence type="ECO:0000259" key="2">
    <source>
        <dbReference type="Pfam" id="PF13548"/>
    </source>
</evidence>
<keyword evidence="1" id="KW-0472">Membrane</keyword>
<feature type="transmembrane region" description="Helical" evidence="1">
    <location>
        <begin position="12"/>
        <end position="34"/>
    </location>
</feature>
<reference evidence="3 4" key="1">
    <citation type="submission" date="2017-03" db="EMBL/GenBank/DDBJ databases">
        <title>Lifting the veil on microbial sulfur biogeochemistry in mining wastewaters.</title>
        <authorList>
            <person name="Kantor R.S."/>
            <person name="Colenbrander Nelson T."/>
            <person name="Marshall S."/>
            <person name="Bennett D."/>
            <person name="Apte S."/>
            <person name="Camacho D."/>
            <person name="Thomas B.C."/>
            <person name="Warren L.A."/>
            <person name="Banfield J.F."/>
        </authorList>
    </citation>
    <scope>NUCLEOTIDE SEQUENCE [LARGE SCALE GENOMIC DNA]</scope>
    <source>
        <strain evidence="3">32-68-21</strain>
    </source>
</reference>
<organism evidence="3 4">
    <name type="scientific">Brevundimonas subvibrioides</name>
    <dbReference type="NCBI Taxonomy" id="74313"/>
    <lineage>
        <taxon>Bacteria</taxon>
        <taxon>Pseudomonadati</taxon>
        <taxon>Pseudomonadota</taxon>
        <taxon>Alphaproteobacteria</taxon>
        <taxon>Caulobacterales</taxon>
        <taxon>Caulobacteraceae</taxon>
        <taxon>Brevundimonas</taxon>
    </lineage>
</organism>
<feature type="transmembrane region" description="Helical" evidence="1">
    <location>
        <begin position="67"/>
        <end position="87"/>
    </location>
</feature>
<feature type="transmembrane region" description="Helical" evidence="1">
    <location>
        <begin position="169"/>
        <end position="197"/>
    </location>
</feature>
<name>A0A258HRV8_9CAUL</name>
<evidence type="ECO:0000313" key="4">
    <source>
        <dbReference type="Proteomes" id="UP000216147"/>
    </source>
</evidence>
<dbReference type="Pfam" id="PF13548">
    <property type="entry name" value="DUF4126"/>
    <property type="match status" value="1"/>
</dbReference>
<dbReference type="InterPro" id="IPR025196">
    <property type="entry name" value="DUF4126"/>
</dbReference>
<evidence type="ECO:0000313" key="3">
    <source>
        <dbReference type="EMBL" id="OYX59078.1"/>
    </source>
</evidence>
<dbReference type="EMBL" id="NCEQ01000001">
    <property type="protein sequence ID" value="OYX59078.1"/>
    <property type="molecule type" value="Genomic_DNA"/>
</dbReference>
<evidence type="ECO:0000256" key="1">
    <source>
        <dbReference type="SAM" id="Phobius"/>
    </source>
</evidence>
<feature type="domain" description="DUF4126" evidence="2">
    <location>
        <begin position="28"/>
        <end position="201"/>
    </location>
</feature>
<feature type="transmembrane region" description="Helical" evidence="1">
    <location>
        <begin position="41"/>
        <end position="61"/>
    </location>
</feature>
<keyword evidence="1" id="KW-1133">Transmembrane helix</keyword>
<feature type="transmembrane region" description="Helical" evidence="1">
    <location>
        <begin position="99"/>
        <end position="120"/>
    </location>
</feature>
<dbReference type="Proteomes" id="UP000216147">
    <property type="component" value="Unassembled WGS sequence"/>
</dbReference>
<gene>
    <name evidence="3" type="ORF">B7Y86_01215</name>
</gene>
<keyword evidence="1" id="KW-0812">Transmembrane</keyword>
<sequence length="221" mass="22387">MDSIDLQAVQQGLGAAAGPLQTWVLPALLGLGLASATGLRTFLPLLMLALAARFGLFGIQLNDQMDWLADLPAIAALGVAAVVEFAGDKIPVVDHGLNLLGAFTRPVAGAVAAGSVFAGLDPTTAAIAGVIVGAPTAFAFNAAQGGARLTSTATTGGVGNPVLSLIEDVLAFCTVILAFLAPILVPVVLIVLAVLVFRLAKRLRQRLYARDGVTAGATRSP</sequence>
<protein>
    <recommendedName>
        <fullName evidence="2">DUF4126 domain-containing protein</fullName>
    </recommendedName>
</protein>
<comment type="caution">
    <text evidence="3">The sequence shown here is derived from an EMBL/GenBank/DDBJ whole genome shotgun (WGS) entry which is preliminary data.</text>
</comment>